<sequence length="268" mass="29793">MLMAHYKPGESPPRKPGGIILLTGMEKVGKTWFAVNSWDVSPRMFFANFDRSASHLIKQYEGKGGVEYEEFTALTKQQAQGELARLDALKALAMSAGSGVFLLDNGAAWWDLIKIAKNPDNTGKPIPREFAEANTYARDFMLTLERSGLWVILTSPPRELWTGSRTSTGLFKQAGWGHTDFHIMAEIWLYTNRPVGAKPQPVGSGTVVGDMELPIDPQYNADGVLQKGYPQLEFKAQIQIAAKRMSLNGMIMKDPTLAKMLRAMKEIE</sequence>
<evidence type="ECO:0000313" key="1">
    <source>
        <dbReference type="EMBL" id="KKL75522.1"/>
    </source>
</evidence>
<accession>A0A0F9HK40</accession>
<dbReference type="AlphaFoldDB" id="A0A0F9HK40"/>
<organism evidence="1">
    <name type="scientific">marine sediment metagenome</name>
    <dbReference type="NCBI Taxonomy" id="412755"/>
    <lineage>
        <taxon>unclassified sequences</taxon>
        <taxon>metagenomes</taxon>
        <taxon>ecological metagenomes</taxon>
    </lineage>
</organism>
<reference evidence="1" key="1">
    <citation type="journal article" date="2015" name="Nature">
        <title>Complex archaea that bridge the gap between prokaryotes and eukaryotes.</title>
        <authorList>
            <person name="Spang A."/>
            <person name="Saw J.H."/>
            <person name="Jorgensen S.L."/>
            <person name="Zaremba-Niedzwiedzka K."/>
            <person name="Martijn J."/>
            <person name="Lind A.E."/>
            <person name="van Eijk R."/>
            <person name="Schleper C."/>
            <person name="Guy L."/>
            <person name="Ettema T.J."/>
        </authorList>
    </citation>
    <scope>NUCLEOTIDE SEQUENCE</scope>
</reference>
<proteinExistence type="predicted"/>
<protein>
    <recommendedName>
        <fullName evidence="2">Zona occludens toxin N-terminal domain-containing protein</fullName>
    </recommendedName>
</protein>
<comment type="caution">
    <text evidence="1">The sequence shown here is derived from an EMBL/GenBank/DDBJ whole genome shotgun (WGS) entry which is preliminary data.</text>
</comment>
<dbReference type="EMBL" id="LAZR01024326">
    <property type="protein sequence ID" value="KKL75522.1"/>
    <property type="molecule type" value="Genomic_DNA"/>
</dbReference>
<name>A0A0F9HK40_9ZZZZ</name>
<evidence type="ECO:0008006" key="2">
    <source>
        <dbReference type="Google" id="ProtNLM"/>
    </source>
</evidence>
<gene>
    <name evidence="1" type="ORF">LCGC14_2054060</name>
</gene>